<reference evidence="1 2" key="1">
    <citation type="journal article" date="2021" name="Sci. Rep.">
        <title>Chromosome anchoring in Senegalese sole (Solea senegalensis) reveals sex-associated markers and genome rearrangements in flatfish.</title>
        <authorList>
            <person name="Guerrero-Cozar I."/>
            <person name="Gomez-Garrido J."/>
            <person name="Berbel C."/>
            <person name="Martinez-Blanch J.F."/>
            <person name="Alioto T."/>
            <person name="Claros M.G."/>
            <person name="Gagnaire P.A."/>
            <person name="Manchado M."/>
        </authorList>
    </citation>
    <scope>NUCLEOTIDE SEQUENCE [LARGE SCALE GENOMIC DNA]</scope>
    <source>
        <strain evidence="1">Sse05_10M</strain>
    </source>
</reference>
<keyword evidence="2" id="KW-1185">Reference proteome</keyword>
<dbReference type="EMBL" id="JAGKHQ010000826">
    <property type="protein sequence ID" value="KAG7464260.1"/>
    <property type="molecule type" value="Genomic_DNA"/>
</dbReference>
<feature type="non-terminal residue" evidence="1">
    <location>
        <position position="109"/>
    </location>
</feature>
<dbReference type="AlphaFoldDB" id="A0AAV6PIE8"/>
<comment type="caution">
    <text evidence="1">The sequence shown here is derived from an EMBL/GenBank/DDBJ whole genome shotgun (WGS) entry which is preliminary data.</text>
</comment>
<accession>A0AAV6PIE8</accession>
<sequence>TDAIDVRRECIIKALCVYLNEEPKNLVKEYMVSINICSAPLHSGMKKLGIQLLLAKLKETRPALFSEAQLYSEFHRITNPYLPLSFYTALDKYAPQLLKLEQKRKTGSF</sequence>
<evidence type="ECO:0000313" key="1">
    <source>
        <dbReference type="EMBL" id="KAG7464260.1"/>
    </source>
</evidence>
<organism evidence="1 2">
    <name type="scientific">Solea senegalensis</name>
    <name type="common">Senegalese sole</name>
    <dbReference type="NCBI Taxonomy" id="28829"/>
    <lineage>
        <taxon>Eukaryota</taxon>
        <taxon>Metazoa</taxon>
        <taxon>Chordata</taxon>
        <taxon>Craniata</taxon>
        <taxon>Vertebrata</taxon>
        <taxon>Euteleostomi</taxon>
        <taxon>Actinopterygii</taxon>
        <taxon>Neopterygii</taxon>
        <taxon>Teleostei</taxon>
        <taxon>Neoteleostei</taxon>
        <taxon>Acanthomorphata</taxon>
        <taxon>Carangaria</taxon>
        <taxon>Pleuronectiformes</taxon>
        <taxon>Pleuronectoidei</taxon>
        <taxon>Soleidae</taxon>
        <taxon>Solea</taxon>
    </lineage>
</organism>
<evidence type="ECO:0000313" key="2">
    <source>
        <dbReference type="Proteomes" id="UP000693946"/>
    </source>
</evidence>
<proteinExistence type="predicted"/>
<dbReference type="Proteomes" id="UP000693946">
    <property type="component" value="Unassembled WGS sequence"/>
</dbReference>
<gene>
    <name evidence="1" type="ORF">JOB18_001580</name>
</gene>
<protein>
    <submittedName>
        <fullName evidence="1">Uncharacterized protein</fullName>
    </submittedName>
</protein>
<feature type="non-terminal residue" evidence="1">
    <location>
        <position position="1"/>
    </location>
</feature>
<name>A0AAV6PIE8_SOLSE</name>